<name>A0A0E9WPS7_ANGAN</name>
<evidence type="ECO:0000313" key="1">
    <source>
        <dbReference type="EMBL" id="JAH91473.1"/>
    </source>
</evidence>
<protein>
    <submittedName>
        <fullName evidence="1">Uncharacterized protein</fullName>
    </submittedName>
</protein>
<dbReference type="EMBL" id="GBXM01017104">
    <property type="protein sequence ID" value="JAH91473.1"/>
    <property type="molecule type" value="Transcribed_RNA"/>
</dbReference>
<reference evidence="1" key="1">
    <citation type="submission" date="2014-11" db="EMBL/GenBank/DDBJ databases">
        <authorList>
            <person name="Amaro Gonzalez C."/>
        </authorList>
    </citation>
    <scope>NUCLEOTIDE SEQUENCE</scope>
</reference>
<reference evidence="1" key="2">
    <citation type="journal article" date="2015" name="Fish Shellfish Immunol.">
        <title>Early steps in the European eel (Anguilla anguilla)-Vibrio vulnificus interaction in the gills: Role of the RtxA13 toxin.</title>
        <authorList>
            <person name="Callol A."/>
            <person name="Pajuelo D."/>
            <person name="Ebbesson L."/>
            <person name="Teles M."/>
            <person name="MacKenzie S."/>
            <person name="Amaro C."/>
        </authorList>
    </citation>
    <scope>NUCLEOTIDE SEQUENCE</scope>
</reference>
<proteinExistence type="predicted"/>
<accession>A0A0E9WPS7</accession>
<sequence>MLWLSHAIFKVMKQQKSHFAVTITHHYKYLKSLY</sequence>
<dbReference type="AlphaFoldDB" id="A0A0E9WPS7"/>
<organism evidence="1">
    <name type="scientific">Anguilla anguilla</name>
    <name type="common">European freshwater eel</name>
    <name type="synonym">Muraena anguilla</name>
    <dbReference type="NCBI Taxonomy" id="7936"/>
    <lineage>
        <taxon>Eukaryota</taxon>
        <taxon>Metazoa</taxon>
        <taxon>Chordata</taxon>
        <taxon>Craniata</taxon>
        <taxon>Vertebrata</taxon>
        <taxon>Euteleostomi</taxon>
        <taxon>Actinopterygii</taxon>
        <taxon>Neopterygii</taxon>
        <taxon>Teleostei</taxon>
        <taxon>Anguilliformes</taxon>
        <taxon>Anguillidae</taxon>
        <taxon>Anguilla</taxon>
    </lineage>
</organism>